<dbReference type="SUPFAM" id="SSF48264">
    <property type="entry name" value="Cytochrome P450"/>
    <property type="match status" value="1"/>
</dbReference>
<dbReference type="GO" id="GO:0005506">
    <property type="term" value="F:iron ion binding"/>
    <property type="evidence" value="ECO:0007669"/>
    <property type="project" value="InterPro"/>
</dbReference>
<keyword evidence="7 10" id="KW-0408">Iron</keyword>
<dbReference type="PANTHER" id="PTHR47943">
    <property type="entry name" value="CYTOCHROME P450 93A3-LIKE"/>
    <property type="match status" value="1"/>
</dbReference>
<dbReference type="PRINTS" id="PR00463">
    <property type="entry name" value="EP450I"/>
</dbReference>
<evidence type="ECO:0000256" key="3">
    <source>
        <dbReference type="ARBA" id="ARBA00010617"/>
    </source>
</evidence>
<reference evidence="13" key="1">
    <citation type="submission" date="2020-03" db="EMBL/GenBank/DDBJ databases">
        <authorList>
            <person name="Zhang R."/>
        </authorList>
    </citation>
    <scope>NUCLEOTIDE SEQUENCE</scope>
</reference>
<evidence type="ECO:0000256" key="8">
    <source>
        <dbReference type="ARBA" id="ARBA00023033"/>
    </source>
</evidence>
<dbReference type="InterPro" id="IPR017972">
    <property type="entry name" value="Cyt_P450_CS"/>
</dbReference>
<keyword evidence="4 10" id="KW-0349">Heme</keyword>
<dbReference type="EMBL" id="GILB01014136">
    <property type="protein sequence ID" value="NUU94469.1"/>
    <property type="molecule type" value="Transcribed_RNA"/>
</dbReference>
<dbReference type="InterPro" id="IPR036396">
    <property type="entry name" value="Cyt_P450_sf"/>
</dbReference>
<name>A0A6M2FDS8_9ROSI</name>
<evidence type="ECO:0000256" key="12">
    <source>
        <dbReference type="SAM" id="Phobius"/>
    </source>
</evidence>
<evidence type="ECO:0000256" key="11">
    <source>
        <dbReference type="RuleBase" id="RU000461"/>
    </source>
</evidence>
<keyword evidence="5 10" id="KW-0479">Metal-binding</keyword>
<dbReference type="Gene3D" id="1.10.630.10">
    <property type="entry name" value="Cytochrome P450"/>
    <property type="match status" value="1"/>
</dbReference>
<evidence type="ECO:0000256" key="4">
    <source>
        <dbReference type="ARBA" id="ARBA00022617"/>
    </source>
</evidence>
<dbReference type="GO" id="GO:0016020">
    <property type="term" value="C:membrane"/>
    <property type="evidence" value="ECO:0007669"/>
    <property type="project" value="UniProtKB-SubCell"/>
</dbReference>
<evidence type="ECO:0000256" key="2">
    <source>
        <dbReference type="ARBA" id="ARBA00004370"/>
    </source>
</evidence>
<feature type="transmembrane region" description="Helical" evidence="12">
    <location>
        <begin position="7"/>
        <end position="28"/>
    </location>
</feature>
<dbReference type="GO" id="GO:0020037">
    <property type="term" value="F:heme binding"/>
    <property type="evidence" value="ECO:0007669"/>
    <property type="project" value="InterPro"/>
</dbReference>
<keyword evidence="6 11" id="KW-0560">Oxidoreductase</keyword>
<keyword evidence="9 12" id="KW-0472">Membrane</keyword>
<dbReference type="Pfam" id="PF00067">
    <property type="entry name" value="p450"/>
    <property type="match status" value="2"/>
</dbReference>
<keyword evidence="12" id="KW-1133">Transmembrane helix</keyword>
<sequence>MAAMTDVENYFITFLLVVTSTFILQYILRRLTKHSTHLCLPPSPPALPLIGHLHYLSPAAYKCLHNLCSKYGPLLYLRLGSFPVLLVSSASMANEIFKTHDLNFAYKPKSPFGDSILFGTSSFFHAPYGDYWRFMKKLCLTELLGARQLERSRGVRREELVRFLRKAFEKAKKKEVVDLSKEIMTLTNNITYRMVMSASSSGQDNDVEKCVGLVRESFQLVAKLTLANLLGPLRKVCVFFFREQLLDVPRRFDELLERIMEEHEERARRDGGEIENKDLMDIVLEAYHDKDAEVKISRTQMKSFFLVPYNFPLCLSIFNRNPVNNSVSKTFFFLVQDLFFGGSGTTAHSMQWLMAEMINHPEVFKKLREEIDSVVGRNRLVEDSDIPSLHYLQAVVKETLRLHPPAPIITRLSREDCKFGGFDVPRGTLAVVNAHSVMRDPEVWDKPDEFYPERFLLAIPKEEADDKTGRKGQDLNFWSFGGGRRRCPGVNLAFSLINATVAAMVQCFDWKLDGAEYMARVNMEATPGVIMSLAHPLLCLPVVHCNPFDTPAKDNQATY</sequence>
<dbReference type="GO" id="GO:0016705">
    <property type="term" value="F:oxidoreductase activity, acting on paired donors, with incorporation or reduction of molecular oxygen"/>
    <property type="evidence" value="ECO:0007669"/>
    <property type="project" value="InterPro"/>
</dbReference>
<dbReference type="AlphaFoldDB" id="A0A6M2FDS8"/>
<dbReference type="InterPro" id="IPR002401">
    <property type="entry name" value="Cyt_P450_E_grp-I"/>
</dbReference>
<feature type="binding site" description="axial binding residue" evidence="10">
    <location>
        <position position="487"/>
    </location>
    <ligand>
        <name>heme</name>
        <dbReference type="ChEBI" id="CHEBI:30413"/>
    </ligand>
    <ligandPart>
        <name>Fe</name>
        <dbReference type="ChEBI" id="CHEBI:18248"/>
    </ligandPart>
</feature>
<dbReference type="InterPro" id="IPR001128">
    <property type="entry name" value="Cyt_P450"/>
</dbReference>
<evidence type="ECO:0000256" key="7">
    <source>
        <dbReference type="ARBA" id="ARBA00023004"/>
    </source>
</evidence>
<evidence type="ECO:0000256" key="1">
    <source>
        <dbReference type="ARBA" id="ARBA00001971"/>
    </source>
</evidence>
<comment type="cofactor">
    <cofactor evidence="1 10">
        <name>heme</name>
        <dbReference type="ChEBI" id="CHEBI:30413"/>
    </cofactor>
</comment>
<evidence type="ECO:0000256" key="9">
    <source>
        <dbReference type="ARBA" id="ARBA00023136"/>
    </source>
</evidence>
<protein>
    <recommendedName>
        <fullName evidence="14">Cytochrome P450</fullName>
    </recommendedName>
</protein>
<evidence type="ECO:0000256" key="6">
    <source>
        <dbReference type="ARBA" id="ARBA00023002"/>
    </source>
</evidence>
<evidence type="ECO:0008006" key="14">
    <source>
        <dbReference type="Google" id="ProtNLM"/>
    </source>
</evidence>
<evidence type="ECO:0000313" key="13">
    <source>
        <dbReference type="EMBL" id="NUU94469.1"/>
    </source>
</evidence>
<dbReference type="PROSITE" id="PS00086">
    <property type="entry name" value="CYTOCHROME_P450"/>
    <property type="match status" value="1"/>
</dbReference>
<keyword evidence="12" id="KW-0812">Transmembrane</keyword>
<keyword evidence="8 11" id="KW-0503">Monooxygenase</keyword>
<dbReference type="GO" id="GO:0004497">
    <property type="term" value="F:monooxygenase activity"/>
    <property type="evidence" value="ECO:0007669"/>
    <property type="project" value="UniProtKB-KW"/>
</dbReference>
<accession>A0A6M2FDS8</accession>
<comment type="similarity">
    <text evidence="3 11">Belongs to the cytochrome P450 family.</text>
</comment>
<dbReference type="PANTHER" id="PTHR47943:SF8">
    <property type="entry name" value="CYTOCHROME P450"/>
    <property type="match status" value="1"/>
</dbReference>
<evidence type="ECO:0000256" key="5">
    <source>
        <dbReference type="ARBA" id="ARBA00022723"/>
    </source>
</evidence>
<organism evidence="13">
    <name type="scientific">Populus davidiana</name>
    <dbReference type="NCBI Taxonomy" id="266767"/>
    <lineage>
        <taxon>Eukaryota</taxon>
        <taxon>Viridiplantae</taxon>
        <taxon>Streptophyta</taxon>
        <taxon>Embryophyta</taxon>
        <taxon>Tracheophyta</taxon>
        <taxon>Spermatophyta</taxon>
        <taxon>Magnoliopsida</taxon>
        <taxon>eudicotyledons</taxon>
        <taxon>Gunneridae</taxon>
        <taxon>Pentapetalae</taxon>
        <taxon>rosids</taxon>
        <taxon>fabids</taxon>
        <taxon>Malpighiales</taxon>
        <taxon>Salicaceae</taxon>
        <taxon>Saliceae</taxon>
        <taxon>Populus</taxon>
    </lineage>
</organism>
<proteinExistence type="inferred from homology"/>
<evidence type="ECO:0000256" key="10">
    <source>
        <dbReference type="PIRSR" id="PIRSR602401-1"/>
    </source>
</evidence>
<comment type="subcellular location">
    <subcellularLocation>
        <location evidence="2">Membrane</location>
    </subcellularLocation>
</comment>
<dbReference type="PRINTS" id="PR00385">
    <property type="entry name" value="P450"/>
</dbReference>